<dbReference type="GO" id="GO:0005737">
    <property type="term" value="C:cytoplasm"/>
    <property type="evidence" value="ECO:0007669"/>
    <property type="project" value="TreeGrafter"/>
</dbReference>
<dbReference type="GO" id="GO:0010992">
    <property type="term" value="P:ubiquitin recycling"/>
    <property type="evidence" value="ECO:0007669"/>
    <property type="project" value="TreeGrafter"/>
</dbReference>
<dbReference type="SUPFAM" id="SSF81383">
    <property type="entry name" value="F-box domain"/>
    <property type="match status" value="1"/>
</dbReference>
<keyword evidence="5" id="KW-0436">Ligase</keyword>
<dbReference type="GO" id="GO:0043161">
    <property type="term" value="P:proteasome-mediated ubiquitin-dependent protein catabolic process"/>
    <property type="evidence" value="ECO:0007669"/>
    <property type="project" value="TreeGrafter"/>
</dbReference>
<dbReference type="InterPro" id="IPR020472">
    <property type="entry name" value="WD40_PAC1"/>
</dbReference>
<comment type="caution">
    <text evidence="5">The sequence shown here is derived from an EMBL/GenBank/DDBJ whole genome shotgun (WGS) entry which is preliminary data.</text>
</comment>
<dbReference type="PROSITE" id="PS50294">
    <property type="entry name" value="WD_REPEATS_REGION"/>
    <property type="match status" value="2"/>
</dbReference>
<dbReference type="InterPro" id="IPR036322">
    <property type="entry name" value="WD40_repeat_dom_sf"/>
</dbReference>
<keyword evidence="1 3" id="KW-0853">WD repeat</keyword>
<gene>
    <name evidence="5" type="primary">CDC4_2</name>
    <name evidence="5" type="ORF">HK100_004753</name>
</gene>
<dbReference type="PANTHER" id="PTHR19849">
    <property type="entry name" value="PHOSPHOLIPASE A-2-ACTIVATING PROTEIN"/>
    <property type="match status" value="1"/>
</dbReference>
<dbReference type="GO" id="GO:0005634">
    <property type="term" value="C:nucleus"/>
    <property type="evidence" value="ECO:0007669"/>
    <property type="project" value="TreeGrafter"/>
</dbReference>
<dbReference type="Gene3D" id="1.20.1280.50">
    <property type="match status" value="1"/>
</dbReference>
<dbReference type="PANTHER" id="PTHR19849:SF1">
    <property type="entry name" value="F-BOX_WD REPEAT-CONTAINING PROTEIN 7"/>
    <property type="match status" value="1"/>
</dbReference>
<evidence type="ECO:0000256" key="1">
    <source>
        <dbReference type="ARBA" id="ARBA00022574"/>
    </source>
</evidence>
<evidence type="ECO:0000313" key="5">
    <source>
        <dbReference type="EMBL" id="KAJ3141965.1"/>
    </source>
</evidence>
<dbReference type="Pfam" id="PF00400">
    <property type="entry name" value="WD40"/>
    <property type="match status" value="4"/>
</dbReference>
<dbReference type="CDD" id="cd00200">
    <property type="entry name" value="WD40"/>
    <property type="match status" value="1"/>
</dbReference>
<dbReference type="AlphaFoldDB" id="A0AAD5TFM6"/>
<dbReference type="SMART" id="SM00320">
    <property type="entry name" value="WD40"/>
    <property type="match status" value="5"/>
</dbReference>
<dbReference type="GO" id="GO:0016874">
    <property type="term" value="F:ligase activity"/>
    <property type="evidence" value="ECO:0007669"/>
    <property type="project" value="UniProtKB-KW"/>
</dbReference>
<dbReference type="InterPro" id="IPR001680">
    <property type="entry name" value="WD40_rpt"/>
</dbReference>
<dbReference type="Proteomes" id="UP001211907">
    <property type="component" value="Unassembled WGS sequence"/>
</dbReference>
<dbReference type="GO" id="GO:0043130">
    <property type="term" value="F:ubiquitin binding"/>
    <property type="evidence" value="ECO:0007669"/>
    <property type="project" value="TreeGrafter"/>
</dbReference>
<evidence type="ECO:0000256" key="3">
    <source>
        <dbReference type="PROSITE-ProRule" id="PRU00221"/>
    </source>
</evidence>
<keyword evidence="2" id="KW-0677">Repeat</keyword>
<dbReference type="InterPro" id="IPR015943">
    <property type="entry name" value="WD40/YVTN_repeat-like_dom_sf"/>
</dbReference>
<organism evidence="5 6">
    <name type="scientific">Physocladia obscura</name>
    <dbReference type="NCBI Taxonomy" id="109957"/>
    <lineage>
        <taxon>Eukaryota</taxon>
        <taxon>Fungi</taxon>
        <taxon>Fungi incertae sedis</taxon>
        <taxon>Chytridiomycota</taxon>
        <taxon>Chytridiomycota incertae sedis</taxon>
        <taxon>Chytridiomycetes</taxon>
        <taxon>Chytridiales</taxon>
        <taxon>Chytriomycetaceae</taxon>
        <taxon>Physocladia</taxon>
    </lineage>
</organism>
<reference evidence="5" key="1">
    <citation type="submission" date="2020-05" db="EMBL/GenBank/DDBJ databases">
        <title>Phylogenomic resolution of chytrid fungi.</title>
        <authorList>
            <person name="Stajich J.E."/>
            <person name="Amses K."/>
            <person name="Simmons R."/>
            <person name="Seto K."/>
            <person name="Myers J."/>
            <person name="Bonds A."/>
            <person name="Quandt C.A."/>
            <person name="Barry K."/>
            <person name="Liu P."/>
            <person name="Grigoriev I."/>
            <person name="Longcore J.E."/>
            <person name="James T.Y."/>
        </authorList>
    </citation>
    <scope>NUCLEOTIDE SEQUENCE</scope>
    <source>
        <strain evidence="5">JEL0513</strain>
    </source>
</reference>
<feature type="repeat" description="WD" evidence="3">
    <location>
        <begin position="330"/>
        <end position="369"/>
    </location>
</feature>
<evidence type="ECO:0000256" key="2">
    <source>
        <dbReference type="ARBA" id="ARBA00022737"/>
    </source>
</evidence>
<feature type="repeat" description="WD" evidence="3">
    <location>
        <begin position="370"/>
        <end position="409"/>
    </location>
</feature>
<dbReference type="PROSITE" id="PS50181">
    <property type="entry name" value="FBOX"/>
    <property type="match status" value="1"/>
</dbReference>
<sequence>MPSYPQCNHSEETLNLSGTDIEYQTKETGNLFDSSIAKSSEVNINDILPEEILLQIFSNLYQRPDALITVPEVCRQWARLLHDNNLWKSLCSSKNFSPILKDATNNQIQKQSQSDFSQLKIRCRCNSAMKITCDNKNAMEAYAKGRKRCNVIWKGVSLAPWKAVYRQNYLTFINWMTGKFTIKPVFPSDFSALCLAFNENWAVVIAQGLPGKLINVQTGECHMLLDEHEGIISAVKLEKKYVITGGVDSTVRVWSIETRERLKVLAGHRGEIVSIQCNAEIIVSGSEDNEIQESSKPFPLNYLYLFNETGSIDQDIAIWSWKTGKIVKKLQGHQGCVYCIQAYGDELYSGSSDGLIKRWNLNLGKSTQNLRGHDSGVICLLVDSFKIVSGSGDYSVKVWDKGTGNCLYTLKHHNATVWGLNLFGTKLMTSSFDTSLVVLDFAEEIIDE</sequence>
<dbReference type="Gene3D" id="2.130.10.10">
    <property type="entry name" value="YVTN repeat-like/Quinoprotein amine dehydrogenase"/>
    <property type="match status" value="2"/>
</dbReference>
<proteinExistence type="predicted"/>
<accession>A0AAD5TFM6</accession>
<dbReference type="PROSITE" id="PS50082">
    <property type="entry name" value="WD_REPEATS_2"/>
    <property type="match status" value="3"/>
</dbReference>
<dbReference type="InterPro" id="IPR036047">
    <property type="entry name" value="F-box-like_dom_sf"/>
</dbReference>
<evidence type="ECO:0000259" key="4">
    <source>
        <dbReference type="PROSITE" id="PS50181"/>
    </source>
</evidence>
<dbReference type="InterPro" id="IPR001810">
    <property type="entry name" value="F-box_dom"/>
</dbReference>
<protein>
    <submittedName>
        <fullName evidence="5">SCF ubiquitin ligase complex subunit cdc4</fullName>
    </submittedName>
</protein>
<evidence type="ECO:0000313" key="6">
    <source>
        <dbReference type="Proteomes" id="UP001211907"/>
    </source>
</evidence>
<keyword evidence="6" id="KW-1185">Reference proteome</keyword>
<feature type="domain" description="F-box" evidence="4">
    <location>
        <begin position="48"/>
        <end position="90"/>
    </location>
</feature>
<feature type="repeat" description="WD" evidence="3">
    <location>
        <begin position="225"/>
        <end position="264"/>
    </location>
</feature>
<dbReference type="Pfam" id="PF12937">
    <property type="entry name" value="F-box-like"/>
    <property type="match status" value="1"/>
</dbReference>
<name>A0AAD5TFM6_9FUNG</name>
<dbReference type="EMBL" id="JADGJH010000023">
    <property type="protein sequence ID" value="KAJ3141965.1"/>
    <property type="molecule type" value="Genomic_DNA"/>
</dbReference>
<dbReference type="SUPFAM" id="SSF50978">
    <property type="entry name" value="WD40 repeat-like"/>
    <property type="match status" value="1"/>
</dbReference>
<dbReference type="PRINTS" id="PR00320">
    <property type="entry name" value="GPROTEINBRPT"/>
</dbReference>